<dbReference type="CDD" id="cd00586">
    <property type="entry name" value="4HBT"/>
    <property type="match status" value="1"/>
</dbReference>
<accession>A0ABW3KGD6</accession>
<dbReference type="EC" id="3.1.2.-" evidence="1"/>
<proteinExistence type="predicted"/>
<dbReference type="PANTHER" id="PTHR31793">
    <property type="entry name" value="4-HYDROXYBENZOYL-COA THIOESTERASE FAMILY MEMBER"/>
    <property type="match status" value="1"/>
</dbReference>
<comment type="caution">
    <text evidence="1">The sequence shown here is derived from an EMBL/GenBank/DDBJ whole genome shotgun (WGS) entry which is preliminary data.</text>
</comment>
<dbReference type="EMBL" id="JBHTJS010000029">
    <property type="protein sequence ID" value="MFD1008019.1"/>
    <property type="molecule type" value="Genomic_DNA"/>
</dbReference>
<organism evidence="1 2">
    <name type="scientific">Oceanisphaera ostreae</name>
    <dbReference type="NCBI Taxonomy" id="914151"/>
    <lineage>
        <taxon>Bacteria</taxon>
        <taxon>Pseudomonadati</taxon>
        <taxon>Pseudomonadota</taxon>
        <taxon>Gammaproteobacteria</taxon>
        <taxon>Aeromonadales</taxon>
        <taxon>Aeromonadaceae</taxon>
        <taxon>Oceanisphaera</taxon>
    </lineage>
</organism>
<gene>
    <name evidence="1" type="ORF">ACFQ1C_07610</name>
</gene>
<evidence type="ECO:0000313" key="2">
    <source>
        <dbReference type="Proteomes" id="UP001597048"/>
    </source>
</evidence>
<keyword evidence="2" id="KW-1185">Reference proteome</keyword>
<dbReference type="InterPro" id="IPR050563">
    <property type="entry name" value="4-hydroxybenzoyl-CoA_TE"/>
</dbReference>
<dbReference type="Pfam" id="PF13279">
    <property type="entry name" value="4HBT_2"/>
    <property type="match status" value="1"/>
</dbReference>
<dbReference type="PANTHER" id="PTHR31793:SF40">
    <property type="entry name" value="ACYL-COA THIOESTER HYDROLASE, YBGC_YBAW FAMILY"/>
    <property type="match status" value="1"/>
</dbReference>
<dbReference type="RefSeq" id="WP_379558008.1">
    <property type="nucleotide sequence ID" value="NZ_JBHTJS010000029.1"/>
</dbReference>
<name>A0ABW3KGD6_9GAMM</name>
<dbReference type="SUPFAM" id="SSF54637">
    <property type="entry name" value="Thioesterase/thiol ester dehydrase-isomerase"/>
    <property type="match status" value="1"/>
</dbReference>
<dbReference type="Proteomes" id="UP001597048">
    <property type="component" value="Unassembled WGS sequence"/>
</dbReference>
<protein>
    <submittedName>
        <fullName evidence="1">Acyl-CoA thioesterase</fullName>
        <ecNumber evidence="1">3.1.2.-</ecNumber>
    </submittedName>
</protein>
<dbReference type="GO" id="GO:0016787">
    <property type="term" value="F:hydrolase activity"/>
    <property type="evidence" value="ECO:0007669"/>
    <property type="project" value="UniProtKB-KW"/>
</dbReference>
<evidence type="ECO:0000313" key="1">
    <source>
        <dbReference type="EMBL" id="MFD1008019.1"/>
    </source>
</evidence>
<reference evidence="2" key="1">
    <citation type="journal article" date="2019" name="Int. J. Syst. Evol. Microbiol.">
        <title>The Global Catalogue of Microorganisms (GCM) 10K type strain sequencing project: providing services to taxonomists for standard genome sequencing and annotation.</title>
        <authorList>
            <consortium name="The Broad Institute Genomics Platform"/>
            <consortium name="The Broad Institute Genome Sequencing Center for Infectious Disease"/>
            <person name="Wu L."/>
            <person name="Ma J."/>
        </authorList>
    </citation>
    <scope>NUCLEOTIDE SEQUENCE [LARGE SCALE GENOMIC DNA]</scope>
    <source>
        <strain evidence="2">CCUG 60525</strain>
    </source>
</reference>
<dbReference type="InterPro" id="IPR029069">
    <property type="entry name" value="HotDog_dom_sf"/>
</dbReference>
<sequence length="143" mass="16396">MAPSKQHFPVSLDIPVAWGDMDALQHVNNVVYFRYFETIRIEYLRRIGMLEILAAEQISPVLAETSARYRRAVVFPDTLVLEGRVSEFFDHGFTMEYQITSKQQQAVTTQGTARIVMLNMVTGEKAALSKRLKQQMVQLEEIT</sequence>
<dbReference type="Gene3D" id="3.10.129.10">
    <property type="entry name" value="Hotdog Thioesterase"/>
    <property type="match status" value="1"/>
</dbReference>
<keyword evidence="1" id="KW-0378">Hydrolase</keyword>